<dbReference type="InterPro" id="IPR011014">
    <property type="entry name" value="MscS_channel_TM-2"/>
</dbReference>
<dbReference type="InterPro" id="IPR010920">
    <property type="entry name" value="LSM_dom_sf"/>
</dbReference>
<keyword evidence="10" id="KW-1185">Reference proteome</keyword>
<dbReference type="InterPro" id="IPR000595">
    <property type="entry name" value="cNMP-bd_dom"/>
</dbReference>
<feature type="transmembrane region" description="Helical" evidence="7">
    <location>
        <begin position="6"/>
        <end position="23"/>
    </location>
</feature>
<dbReference type="InterPro" id="IPR023408">
    <property type="entry name" value="MscS_beta-dom_sf"/>
</dbReference>
<keyword evidence="3" id="KW-1003">Cell membrane</keyword>
<keyword evidence="4 7" id="KW-0812">Transmembrane</keyword>
<dbReference type="Pfam" id="PF00027">
    <property type="entry name" value="cNMP_binding"/>
    <property type="match status" value="1"/>
</dbReference>
<gene>
    <name evidence="9" type="ORF">GNZ13_36565</name>
</gene>
<proteinExistence type="inferred from homology"/>
<dbReference type="GO" id="GO:0005886">
    <property type="term" value="C:plasma membrane"/>
    <property type="evidence" value="ECO:0007669"/>
    <property type="project" value="UniProtKB-SubCell"/>
</dbReference>
<organism evidence="9 10">
    <name type="scientific">Paraburkholderia elongata</name>
    <dbReference type="NCBI Taxonomy" id="2675747"/>
    <lineage>
        <taxon>Bacteria</taxon>
        <taxon>Pseudomonadati</taxon>
        <taxon>Pseudomonadota</taxon>
        <taxon>Betaproteobacteria</taxon>
        <taxon>Burkholderiales</taxon>
        <taxon>Burkholderiaceae</taxon>
        <taxon>Paraburkholderia</taxon>
    </lineage>
</organism>
<sequence length="486" mass="53071">MKDPLVSGLVLVALDVALWRLMLPRDDTLRLLLRLVIFGLLTALLFGSGLSPLATAPWPESPPRHLAAQFLGIVWWLNGARLLTLTLDLLFRRRDWHRERLFQDVLGAVVFLAAIVASLAFVLGLPVTGLVATSGALAIVLGMAIQSTLSDVFAGIVLNTTEPYHIGNWISVDGVEGKVLEMNWRATHLLTSQGNIVIVPNSVAAKAKITNNSRPSSLHGVSISLEISPEERPANVLGALERAIAGISTVMKDPPPYALVKKASSNSIEYQVTAYIDDMSRKTSVNNALYDLCHRHLAAAGIELHPLSVPAPPKRDIVSSRQRLLSQVELFSTLQGEELDALSMRLSRHEYEADQTVIGSEAVTDYLMIVESGVLSVAIDGPAGLVESTRLGPGDAIGEAGVLAGLPVQAQITTVTRTVIYRLDKMDLTPFLKRRPEIGQQMCRLLSERQDSLHKLNPAPDALKDTERTVFDWLREGMRKLHELTT</sequence>
<keyword evidence="5 7" id="KW-1133">Transmembrane helix</keyword>
<dbReference type="CDD" id="cd00038">
    <property type="entry name" value="CAP_ED"/>
    <property type="match status" value="1"/>
</dbReference>
<dbReference type="PANTHER" id="PTHR30221:SF1">
    <property type="entry name" value="SMALL-CONDUCTANCE MECHANOSENSITIVE CHANNEL"/>
    <property type="match status" value="1"/>
</dbReference>
<comment type="similarity">
    <text evidence="2 7">Belongs to the MscS (TC 1.A.23) family.</text>
</comment>
<keyword evidence="7" id="KW-0997">Cell inner membrane</keyword>
<dbReference type="InterPro" id="IPR006685">
    <property type="entry name" value="MscS_channel_2nd"/>
</dbReference>
<dbReference type="InterPro" id="IPR018490">
    <property type="entry name" value="cNMP-bd_dom_sf"/>
</dbReference>
<accession>A0A972NU83</accession>
<evidence type="ECO:0000256" key="5">
    <source>
        <dbReference type="ARBA" id="ARBA00022989"/>
    </source>
</evidence>
<protein>
    <recommendedName>
        <fullName evidence="7">Small-conductance mechanosensitive channel</fullName>
    </recommendedName>
</protein>
<dbReference type="SUPFAM" id="SSF82861">
    <property type="entry name" value="Mechanosensitive channel protein MscS (YggB), transmembrane region"/>
    <property type="match status" value="1"/>
</dbReference>
<dbReference type="RefSeq" id="WP_172173916.1">
    <property type="nucleotide sequence ID" value="NZ_WOEZ01000204.1"/>
</dbReference>
<evidence type="ECO:0000313" key="9">
    <source>
        <dbReference type="EMBL" id="NPT59921.1"/>
    </source>
</evidence>
<evidence type="ECO:0000259" key="8">
    <source>
        <dbReference type="PROSITE" id="PS50042"/>
    </source>
</evidence>
<dbReference type="SUPFAM" id="SSF50182">
    <property type="entry name" value="Sm-like ribonucleoproteins"/>
    <property type="match status" value="1"/>
</dbReference>
<dbReference type="InterPro" id="IPR014710">
    <property type="entry name" value="RmlC-like_jellyroll"/>
</dbReference>
<feature type="transmembrane region" description="Helical" evidence="7">
    <location>
        <begin position="66"/>
        <end position="84"/>
    </location>
</feature>
<feature type="transmembrane region" description="Helical" evidence="7">
    <location>
        <begin position="35"/>
        <end position="54"/>
    </location>
</feature>
<comment type="function">
    <text evidence="7">Mechanosensitive channel that participates in the regulation of osmotic pressure changes within the cell, opening in response to stretch forces in the membrane lipid bilayer, without the need for other proteins. Contributes to normal resistance to hypoosmotic shock. Forms an ion channel of 1.0 nanosiemens conductance with a slight preference for anions.</text>
</comment>
<dbReference type="PIRSF" id="PIRSF026673">
    <property type="entry name" value="UCP026673_ion_chan"/>
    <property type="match status" value="1"/>
</dbReference>
<evidence type="ECO:0000256" key="6">
    <source>
        <dbReference type="ARBA" id="ARBA00023136"/>
    </source>
</evidence>
<evidence type="ECO:0000256" key="1">
    <source>
        <dbReference type="ARBA" id="ARBA00004651"/>
    </source>
</evidence>
<dbReference type="InterPro" id="IPR016846">
    <property type="entry name" value="cNMP-bd_ion_channel"/>
</dbReference>
<evidence type="ECO:0000256" key="7">
    <source>
        <dbReference type="RuleBase" id="RU369025"/>
    </source>
</evidence>
<feature type="domain" description="Cyclic nucleotide-binding" evidence="8">
    <location>
        <begin position="330"/>
        <end position="449"/>
    </location>
</feature>
<reference evidence="9 10" key="1">
    <citation type="submission" date="2019-11" db="EMBL/GenBank/DDBJ databases">
        <title>Metabolism of dissolved organic matter in forest soils.</title>
        <authorList>
            <person name="Cyle K.T."/>
            <person name="Wilhelm R.C."/>
            <person name="Martinez C.E."/>
        </authorList>
    </citation>
    <scope>NUCLEOTIDE SEQUENCE [LARGE SCALE GENOMIC DNA]</scope>
    <source>
        <strain evidence="9 10">5N</strain>
    </source>
</reference>
<dbReference type="InterPro" id="IPR011066">
    <property type="entry name" value="MscS_channel_C_sf"/>
</dbReference>
<evidence type="ECO:0000313" key="10">
    <source>
        <dbReference type="Proteomes" id="UP000655523"/>
    </source>
</evidence>
<dbReference type="SMART" id="SM00100">
    <property type="entry name" value="cNMP"/>
    <property type="match status" value="1"/>
</dbReference>
<keyword evidence="7" id="KW-0406">Ion transport</keyword>
<evidence type="ECO:0000256" key="2">
    <source>
        <dbReference type="ARBA" id="ARBA00008017"/>
    </source>
</evidence>
<dbReference type="Gene3D" id="2.60.120.10">
    <property type="entry name" value="Jelly Rolls"/>
    <property type="match status" value="1"/>
</dbReference>
<dbReference type="Gene3D" id="2.30.30.60">
    <property type="match status" value="1"/>
</dbReference>
<feature type="transmembrane region" description="Helical" evidence="7">
    <location>
        <begin position="105"/>
        <end position="125"/>
    </location>
</feature>
<dbReference type="Proteomes" id="UP000655523">
    <property type="component" value="Unassembled WGS sequence"/>
</dbReference>
<dbReference type="SUPFAM" id="SSF51206">
    <property type="entry name" value="cAMP-binding domain-like"/>
    <property type="match status" value="1"/>
</dbReference>
<dbReference type="Gene3D" id="3.30.70.100">
    <property type="match status" value="1"/>
</dbReference>
<dbReference type="SUPFAM" id="SSF82689">
    <property type="entry name" value="Mechanosensitive channel protein MscS (YggB), C-terminal domain"/>
    <property type="match status" value="1"/>
</dbReference>
<dbReference type="Pfam" id="PF00924">
    <property type="entry name" value="MS_channel_2nd"/>
    <property type="match status" value="1"/>
</dbReference>
<dbReference type="GO" id="GO:0008381">
    <property type="term" value="F:mechanosensitive monoatomic ion channel activity"/>
    <property type="evidence" value="ECO:0007669"/>
    <property type="project" value="InterPro"/>
</dbReference>
<evidence type="ECO:0000256" key="3">
    <source>
        <dbReference type="ARBA" id="ARBA00022475"/>
    </source>
</evidence>
<comment type="subcellular location">
    <subcellularLocation>
        <location evidence="7">Cell inner membrane</location>
        <topology evidence="7">Multi-pass membrane protein</topology>
    </subcellularLocation>
    <subcellularLocation>
        <location evidence="1">Cell membrane</location>
        <topology evidence="1">Multi-pass membrane protein</topology>
    </subcellularLocation>
</comment>
<keyword evidence="7" id="KW-0813">Transport</keyword>
<comment type="caution">
    <text evidence="9">The sequence shown here is derived from an EMBL/GenBank/DDBJ whole genome shotgun (WGS) entry which is preliminary data.</text>
</comment>
<dbReference type="PANTHER" id="PTHR30221">
    <property type="entry name" value="SMALL-CONDUCTANCE MECHANOSENSITIVE CHANNEL"/>
    <property type="match status" value="1"/>
</dbReference>
<evidence type="ECO:0000256" key="4">
    <source>
        <dbReference type="ARBA" id="ARBA00022692"/>
    </source>
</evidence>
<dbReference type="AlphaFoldDB" id="A0A972NU83"/>
<keyword evidence="7" id="KW-0407">Ion channel</keyword>
<dbReference type="Gene3D" id="1.10.287.1260">
    <property type="match status" value="1"/>
</dbReference>
<dbReference type="EMBL" id="WOEZ01000204">
    <property type="protein sequence ID" value="NPT59921.1"/>
    <property type="molecule type" value="Genomic_DNA"/>
</dbReference>
<name>A0A972NU83_9BURK</name>
<comment type="subunit">
    <text evidence="7">Homoheptamer.</text>
</comment>
<dbReference type="InterPro" id="IPR045275">
    <property type="entry name" value="MscS_archaea/bacteria_type"/>
</dbReference>
<dbReference type="PROSITE" id="PS50042">
    <property type="entry name" value="CNMP_BINDING_3"/>
    <property type="match status" value="1"/>
</dbReference>
<keyword evidence="6 7" id="KW-0472">Membrane</keyword>